<comment type="caution">
    <text evidence="1">Lacks conserved residue(s) required for the propagation of feature annotation.</text>
</comment>
<dbReference type="Gene3D" id="2.60.120.200">
    <property type="match status" value="1"/>
</dbReference>
<keyword evidence="1 2" id="KW-0378">Hydrolase</keyword>
<dbReference type="PROSITE" id="PS50144">
    <property type="entry name" value="MATH"/>
    <property type="match status" value="1"/>
</dbReference>
<dbReference type="Ensembl" id="ENSEBUT00000002545.1">
    <property type="protein sequence ID" value="ENSEBUP00000002196.1"/>
    <property type="gene ID" value="ENSEBUG00000001692.1"/>
</dbReference>
<organism evidence="6 7">
    <name type="scientific">Eptatretus burgeri</name>
    <name type="common">Inshore hagfish</name>
    <dbReference type="NCBI Taxonomy" id="7764"/>
    <lineage>
        <taxon>Eukaryota</taxon>
        <taxon>Metazoa</taxon>
        <taxon>Chordata</taxon>
        <taxon>Craniata</taxon>
        <taxon>Vertebrata</taxon>
        <taxon>Cyclostomata</taxon>
        <taxon>Myxini</taxon>
        <taxon>Myxiniformes</taxon>
        <taxon>Myxinidae</taxon>
        <taxon>Eptatretinae</taxon>
        <taxon>Eptatretus</taxon>
    </lineage>
</organism>
<dbReference type="SMART" id="SM00235">
    <property type="entry name" value="ZnMc"/>
    <property type="match status" value="1"/>
</dbReference>
<feature type="domain" description="MAM" evidence="3">
    <location>
        <begin position="148"/>
        <end position="186"/>
    </location>
</feature>
<feature type="binding site" evidence="1">
    <location>
        <position position="47"/>
    </location>
    <ligand>
        <name>Zn(2+)</name>
        <dbReference type="ChEBI" id="CHEBI:29105"/>
        <note>catalytic</note>
    </ligand>
</feature>
<evidence type="ECO:0000256" key="1">
    <source>
        <dbReference type="PROSITE-ProRule" id="PRU01211"/>
    </source>
</evidence>
<dbReference type="PANTHER" id="PTHR10127:SF814">
    <property type="entry name" value="MEPRIN A SUBUNIT BETA"/>
    <property type="match status" value="1"/>
</dbReference>
<dbReference type="GO" id="GO:0008270">
    <property type="term" value="F:zinc ion binding"/>
    <property type="evidence" value="ECO:0007669"/>
    <property type="project" value="UniProtKB-UniRule"/>
</dbReference>
<keyword evidence="1 2" id="KW-0479">Metal-binding</keyword>
<dbReference type="Gene3D" id="3.40.390.10">
    <property type="entry name" value="Collagenase (Catalytic Domain)"/>
    <property type="match status" value="1"/>
</dbReference>
<evidence type="ECO:0000256" key="2">
    <source>
        <dbReference type="RuleBase" id="RU361183"/>
    </source>
</evidence>
<dbReference type="InterPro" id="IPR006026">
    <property type="entry name" value="Peptidase_Metallo"/>
</dbReference>
<dbReference type="PRINTS" id="PR00480">
    <property type="entry name" value="ASTACIN"/>
</dbReference>
<feature type="binding site" evidence="1">
    <location>
        <position position="57"/>
    </location>
    <ligand>
        <name>Zn(2+)</name>
        <dbReference type="ChEBI" id="CHEBI:29105"/>
        <note>catalytic</note>
    </ligand>
</feature>
<dbReference type="FunFam" id="2.60.210.10:FF:000009">
    <property type="entry name" value="Meprin A subunit"/>
    <property type="match status" value="1"/>
</dbReference>
<dbReference type="SUPFAM" id="SSF49899">
    <property type="entry name" value="Concanavalin A-like lectins/glucanases"/>
    <property type="match status" value="1"/>
</dbReference>
<dbReference type="InterPro" id="IPR008974">
    <property type="entry name" value="TRAF-like"/>
</dbReference>
<dbReference type="AlphaFoldDB" id="A0A8C4N4Q0"/>
<evidence type="ECO:0000313" key="7">
    <source>
        <dbReference type="Proteomes" id="UP000694388"/>
    </source>
</evidence>
<dbReference type="InterPro" id="IPR001506">
    <property type="entry name" value="Peptidase_M12A"/>
</dbReference>
<feature type="domain" description="Peptidase M12A" evidence="5">
    <location>
        <begin position="1"/>
        <end position="78"/>
    </location>
</feature>
<accession>A0A8C4N4Q0</accession>
<keyword evidence="1 2" id="KW-0862">Zinc</keyword>
<dbReference type="GO" id="GO:0004222">
    <property type="term" value="F:metalloendopeptidase activity"/>
    <property type="evidence" value="ECO:0007669"/>
    <property type="project" value="UniProtKB-UniRule"/>
</dbReference>
<dbReference type="InterPro" id="IPR024079">
    <property type="entry name" value="MetalloPept_cat_dom_sf"/>
</dbReference>
<dbReference type="Proteomes" id="UP000694388">
    <property type="component" value="Unplaced"/>
</dbReference>
<keyword evidence="7" id="KW-1185">Reference proteome</keyword>
<sequence length="437" mass="49456">WKPIPFVRANCNPAGIGEVCWSYVGKQRGRQKLSIGTGCDGIAIVEHELLHALGIWHEQSRTDRDDYVTIQSLNIKKGERESKTHSIFGIEELNTPVDPAVLDHPPMTINDCPLLQSIFSMSFHLFKIIFHPTNTPLLNVASSLALLDRCTFDNLTICGMEQITTDDADWHWVSGSHEGLFTSEIDGEFKLGILSCEKIIAFTYYTLYPVLFELTAALMMVSSIPAANINRWTLAQVPLSESNPFRLALRAVAGVSAETGGWAVDDLTLMELSCFPHIWHITNFTSILDKTPAGSAIYSPRFNSTDGYSFQLKMYPNGRQQNNKSIGLFVHLTSGDQDDELQWPCPWKQITMFAMDQNSDVRLRMSHSYSITTDPKLQWDRPDKIGYQVDDHGSTYFRGPGYGYNTFLSHVYLHRRQYIRRSDMVILINFEGESNVL</sequence>
<feature type="active site" evidence="1">
    <location>
        <position position="48"/>
    </location>
</feature>
<dbReference type="InterPro" id="IPR013320">
    <property type="entry name" value="ConA-like_dom_sf"/>
</dbReference>
<comment type="cofactor">
    <cofactor evidence="1 2">
        <name>Zn(2+)</name>
        <dbReference type="ChEBI" id="CHEBI:29105"/>
    </cofactor>
    <text evidence="1 2">Binds 1 zinc ion per subunit.</text>
</comment>
<dbReference type="GO" id="GO:0016020">
    <property type="term" value="C:membrane"/>
    <property type="evidence" value="ECO:0007669"/>
    <property type="project" value="InterPro"/>
</dbReference>
<dbReference type="SUPFAM" id="SSF49599">
    <property type="entry name" value="TRAF domain-like"/>
    <property type="match status" value="1"/>
</dbReference>
<dbReference type="EC" id="3.4.24.-" evidence="2"/>
<evidence type="ECO:0000259" key="3">
    <source>
        <dbReference type="PROSITE" id="PS50060"/>
    </source>
</evidence>
<dbReference type="InterPro" id="IPR002083">
    <property type="entry name" value="MATH/TRAF_dom"/>
</dbReference>
<dbReference type="SMART" id="SM00137">
    <property type="entry name" value="MAM"/>
    <property type="match status" value="1"/>
</dbReference>
<protein>
    <recommendedName>
        <fullName evidence="2">Metalloendopeptidase</fullName>
        <ecNumber evidence="2">3.4.24.-</ecNumber>
    </recommendedName>
</protein>
<evidence type="ECO:0000259" key="4">
    <source>
        <dbReference type="PROSITE" id="PS50144"/>
    </source>
</evidence>
<dbReference type="PROSITE" id="PS51864">
    <property type="entry name" value="ASTACIN"/>
    <property type="match status" value="1"/>
</dbReference>
<dbReference type="Pfam" id="PF22486">
    <property type="entry name" value="MATH_2"/>
    <property type="match status" value="1"/>
</dbReference>
<evidence type="ECO:0000259" key="5">
    <source>
        <dbReference type="PROSITE" id="PS51864"/>
    </source>
</evidence>
<proteinExistence type="predicted"/>
<keyword evidence="1 2" id="KW-0482">Metalloprotease</keyword>
<feature type="domain" description="MAM" evidence="3">
    <location>
        <begin position="232"/>
        <end position="276"/>
    </location>
</feature>
<dbReference type="GeneTree" id="ENSGT00950000183111"/>
<feature type="binding site" evidence="1">
    <location>
        <position position="51"/>
    </location>
    <ligand>
        <name>Zn(2+)</name>
        <dbReference type="ChEBI" id="CHEBI:29105"/>
        <note>catalytic</note>
    </ligand>
</feature>
<dbReference type="PROSITE" id="PS50060">
    <property type="entry name" value="MAM_2"/>
    <property type="match status" value="2"/>
</dbReference>
<name>A0A8C4N4Q0_EPTBU</name>
<dbReference type="PANTHER" id="PTHR10127">
    <property type="entry name" value="DISCOIDIN, CUB, EGF, LAMININ , AND ZINC METALLOPROTEASE DOMAIN CONTAINING"/>
    <property type="match status" value="1"/>
</dbReference>
<evidence type="ECO:0000313" key="6">
    <source>
        <dbReference type="Ensembl" id="ENSEBUP00000002196.1"/>
    </source>
</evidence>
<dbReference type="Gene3D" id="2.60.210.10">
    <property type="entry name" value="Apoptosis, Tumor Necrosis Factor Receptor Associated Protein 2, Chain A"/>
    <property type="match status" value="1"/>
</dbReference>
<dbReference type="GO" id="GO:0006508">
    <property type="term" value="P:proteolysis"/>
    <property type="evidence" value="ECO:0007669"/>
    <property type="project" value="UniProtKB-KW"/>
</dbReference>
<keyword evidence="1 2" id="KW-0645">Protease</keyword>
<dbReference type="OMA" id="PHIWHIT"/>
<dbReference type="SUPFAM" id="SSF55486">
    <property type="entry name" value="Metalloproteases ('zincins'), catalytic domain"/>
    <property type="match status" value="1"/>
</dbReference>
<reference evidence="6" key="1">
    <citation type="submission" date="2025-08" db="UniProtKB">
        <authorList>
            <consortium name="Ensembl"/>
        </authorList>
    </citation>
    <scope>IDENTIFICATION</scope>
</reference>
<dbReference type="SMART" id="SM00061">
    <property type="entry name" value="MATH"/>
    <property type="match status" value="1"/>
</dbReference>
<feature type="domain" description="MATH" evidence="4">
    <location>
        <begin position="274"/>
        <end position="430"/>
    </location>
</feature>
<dbReference type="Pfam" id="PF01400">
    <property type="entry name" value="Astacin"/>
    <property type="match status" value="1"/>
</dbReference>
<dbReference type="InterPro" id="IPR000998">
    <property type="entry name" value="MAM_dom"/>
</dbReference>
<reference evidence="6" key="2">
    <citation type="submission" date="2025-09" db="UniProtKB">
        <authorList>
            <consortium name="Ensembl"/>
        </authorList>
    </citation>
    <scope>IDENTIFICATION</scope>
</reference>